<reference evidence="16" key="2">
    <citation type="submission" date="2025-08" db="UniProtKB">
        <authorList>
            <consortium name="Ensembl"/>
        </authorList>
    </citation>
    <scope>IDENTIFICATION</scope>
</reference>
<dbReference type="PROSITE" id="PS50916">
    <property type="entry name" value="RABBD"/>
    <property type="match status" value="1"/>
</dbReference>
<feature type="compositionally biased region" description="Low complexity" evidence="11">
    <location>
        <begin position="894"/>
        <end position="912"/>
    </location>
</feature>
<sequence>MSAPHGPRGGPGPAAAPSAAGAMAEMPDLSHLTEEERKIILGVMERQKNEEAKEQSMLKKLHQQFESYKDQVKKMGEESKPAQDQKSDAPTCGICHKTKFADGCGHICSYCQTKFCARCGGRVSLRSNKVMWVCNLCRKQQEILTKSGEWFYSPGSDQMHGVFEGGPQGKKAKLQDKSLYQGASEAGVPGERERAQGEHANSMQKDPRPGSEPRTFLLQGNSSYHCTTVQPENGSMPRSPSDYGDGDPRRAPRGPHIFPDVDSMRTGYRDHRGPSRWHSQEYPLDQELDGPPSEFDLQRQRQEEFQTRYRSDPNLARYPVKPQPYEEQMRMHAEVGRLRHERRHSDVSLAYTEQDDPDPIRLSRQHLTERRPPMMGQRSYSVDRSSPGPMGPGLGSHRTSNHSPPTPHRSPVLGNRSGDLRRGDLGVAGDTMRRQQHHLDPSSAVRKTKREKMESMLRNDSLSSDQSESVRPPPPKPHKTKKGGKMRQVSLSSSEEELATTPEYTSCEDVEIESESVSEKGDLDGHWWDHASWHSSEASPMSLHPVTWQPSKDGDRLIGRILLNKRMKDGSVPRDSGALLGLKVVGGKMTESGRLCAFITKVRKGSLADTVGHLRPGDQVLEWNGKLLQGATFKEVYNIILESKPEPQVELVVSRPIGDIPRIPDSTHAQLESSSSSFESQKMDRPSISVTSPMSPSILRDAPQYLSGQLSVKLWYDKVGHQLIVTILGAKDLPPREDGRPRNPYVKIYFLPDRSDKSKRRTKTVKKSLEPKWNQTFMYSPVHRREFRERMLEITLWDQARVREEESEFLGEILIELETALLDDEPHWYKLQTHDVSSIPLPRASPNAQRRQLHGESPTRRLQIVLFLSPLQRSGRDPRGSDNLSAKSSDSDVSDVSAVSRTSSASRFSSTSYMSVQSERPVGNRKIRDFASKMKNRQMGSSSGMNMTKSTSISGDMCNLEKTDGSQSDTAVGTVGTDSKKRRSSIGAKMQAMVGMSRKSRSTSQLSQTEAGGKKLRSTVQRSTETGLAVEMRSRMTRKASRESTDGSMNSYSSEGNLIFPGVRLSSDAQLSDFLDGLGPAQLVGRQTLATPPMGDIQIGMVEKKGALEVEVIRARGLVGKPGSKALPAPYVKVYLLENGVCIAKKKTKVARKTLDPLYQQQLPFEESPGGKVLQVIVWGDYGRMDHKSFMGAVQILLNDLDLSNMVIGWYKLFPPSSLVDPTLAPLTRRASQSSLDSFSRS</sequence>
<evidence type="ECO:0000256" key="9">
    <source>
        <dbReference type="PROSITE-ProRule" id="PRU00091"/>
    </source>
</evidence>
<feature type="region of interest" description="Disordered" evidence="11">
    <location>
        <begin position="348"/>
        <end position="511"/>
    </location>
</feature>
<dbReference type="InterPro" id="IPR001478">
    <property type="entry name" value="PDZ"/>
</dbReference>
<feature type="region of interest" description="Disordered" evidence="11">
    <location>
        <begin position="1"/>
        <end position="33"/>
    </location>
</feature>
<evidence type="ECO:0000256" key="7">
    <source>
        <dbReference type="ARBA" id="ARBA00023018"/>
    </source>
</evidence>
<dbReference type="GO" id="GO:0048791">
    <property type="term" value="P:calcium ion-regulated exocytosis of neurotransmitter"/>
    <property type="evidence" value="ECO:0007669"/>
    <property type="project" value="TreeGrafter"/>
</dbReference>
<dbReference type="FunFam" id="2.60.40.150:FF:000001">
    <property type="entry name" value="Regulating synaptic membrane exocytosis 3, isoform CRA_a"/>
    <property type="match status" value="1"/>
</dbReference>
<dbReference type="PROSITE" id="PS50178">
    <property type="entry name" value="ZF_FYVE"/>
    <property type="match status" value="1"/>
</dbReference>
<dbReference type="InterPro" id="IPR035892">
    <property type="entry name" value="C2_domain_sf"/>
</dbReference>
<feature type="region of interest" description="Disordered" evidence="11">
    <location>
        <begin position="873"/>
        <end position="923"/>
    </location>
</feature>
<dbReference type="Pfam" id="PF00595">
    <property type="entry name" value="PDZ"/>
    <property type="match status" value="1"/>
</dbReference>
<dbReference type="GO" id="GO:0048167">
    <property type="term" value="P:regulation of synaptic plasticity"/>
    <property type="evidence" value="ECO:0007669"/>
    <property type="project" value="TreeGrafter"/>
</dbReference>
<dbReference type="Gene3D" id="2.30.42.10">
    <property type="match status" value="1"/>
</dbReference>
<dbReference type="Ensembl" id="ENSNFUT00015034580.1">
    <property type="protein sequence ID" value="ENSNFUP00015033087.1"/>
    <property type="gene ID" value="ENSNFUG00015015210.1"/>
</dbReference>
<feature type="region of interest" description="Disordered" evidence="11">
    <location>
        <begin position="962"/>
        <end position="1026"/>
    </location>
</feature>
<keyword evidence="7" id="KW-0770">Synapse</keyword>
<dbReference type="InterPro" id="IPR017455">
    <property type="entry name" value="Znf_FYVE-rel"/>
</dbReference>
<dbReference type="CDD" id="cd04028">
    <property type="entry name" value="C2B_RIM1alpha"/>
    <property type="match status" value="1"/>
</dbReference>
<evidence type="ECO:0000256" key="5">
    <source>
        <dbReference type="ARBA" id="ARBA00022782"/>
    </source>
</evidence>
<feature type="compositionally biased region" description="Low complexity" evidence="11">
    <location>
        <begin position="13"/>
        <end position="24"/>
    </location>
</feature>
<feature type="domain" description="C2" evidence="12">
    <location>
        <begin position="1093"/>
        <end position="1211"/>
    </location>
</feature>
<reference evidence="16" key="1">
    <citation type="submission" date="2014-08" db="EMBL/GenBank/DDBJ databases">
        <authorList>
            <person name="Senf B."/>
            <person name="Petzold A."/>
            <person name="Downie B.R."/>
            <person name="Koch P."/>
            <person name="Platzer M."/>
        </authorList>
    </citation>
    <scope>NUCLEOTIDE SEQUENCE [LARGE SCALE GENOMIC DNA]</scope>
    <source>
        <strain evidence="16">GRZ</strain>
    </source>
</reference>
<keyword evidence="1" id="KW-0597">Phosphoprotein</keyword>
<dbReference type="PROSITE" id="PS50004">
    <property type="entry name" value="C2"/>
    <property type="match status" value="2"/>
</dbReference>
<dbReference type="GO" id="GO:0044325">
    <property type="term" value="F:transmembrane transporter binding"/>
    <property type="evidence" value="ECO:0007669"/>
    <property type="project" value="TreeGrafter"/>
</dbReference>
<keyword evidence="3" id="KW-0677">Repeat</keyword>
<dbReference type="AlphaFoldDB" id="A0A8C6MIA2"/>
<dbReference type="GO" id="GO:0008270">
    <property type="term" value="F:zinc ion binding"/>
    <property type="evidence" value="ECO:0007669"/>
    <property type="project" value="UniProtKB-KW"/>
</dbReference>
<keyword evidence="4 9" id="KW-0863">Zinc-finger</keyword>
<dbReference type="PROSITE" id="PS50106">
    <property type="entry name" value="PDZ"/>
    <property type="match status" value="1"/>
</dbReference>
<dbReference type="CDD" id="cd20336">
    <property type="entry name" value="Rcat_RBR"/>
    <property type="match status" value="1"/>
</dbReference>
<feature type="domain" description="C2" evidence="12">
    <location>
        <begin position="706"/>
        <end position="829"/>
    </location>
</feature>
<evidence type="ECO:0000256" key="3">
    <source>
        <dbReference type="ARBA" id="ARBA00022737"/>
    </source>
</evidence>
<dbReference type="SUPFAM" id="SSF50156">
    <property type="entry name" value="PDZ domain-like"/>
    <property type="match status" value="1"/>
</dbReference>
<name>A0A8C6MIA2_NOTFU</name>
<feature type="compositionally biased region" description="Basic and acidic residues" evidence="11">
    <location>
        <begin position="358"/>
        <end position="372"/>
    </location>
</feature>
<feature type="compositionally biased region" description="Polar residues" evidence="11">
    <location>
        <begin position="458"/>
        <end position="469"/>
    </location>
</feature>
<evidence type="ECO:0000256" key="11">
    <source>
        <dbReference type="SAM" id="MobiDB-lite"/>
    </source>
</evidence>
<dbReference type="GO" id="GO:0042734">
    <property type="term" value="C:presynaptic membrane"/>
    <property type="evidence" value="ECO:0007669"/>
    <property type="project" value="TreeGrafter"/>
</dbReference>
<dbReference type="Pfam" id="PF00168">
    <property type="entry name" value="C2"/>
    <property type="match status" value="2"/>
</dbReference>
<dbReference type="InterPro" id="IPR013083">
    <property type="entry name" value="Znf_RING/FYVE/PHD"/>
</dbReference>
<evidence type="ECO:0000256" key="8">
    <source>
        <dbReference type="ARBA" id="ARBA00034103"/>
    </source>
</evidence>
<dbReference type="Proteomes" id="UP000694548">
    <property type="component" value="Chromosome sgr05"/>
</dbReference>
<evidence type="ECO:0000259" key="13">
    <source>
        <dbReference type="PROSITE" id="PS50106"/>
    </source>
</evidence>
<dbReference type="SUPFAM" id="SSF49562">
    <property type="entry name" value="C2 domain (Calcium/lipid-binding domain, CaLB)"/>
    <property type="match status" value="2"/>
</dbReference>
<evidence type="ECO:0000313" key="16">
    <source>
        <dbReference type="Ensembl" id="ENSNFUP00015033087.1"/>
    </source>
</evidence>
<feature type="domain" description="PDZ" evidence="13">
    <location>
        <begin position="560"/>
        <end position="655"/>
    </location>
</feature>
<evidence type="ECO:0000256" key="10">
    <source>
        <dbReference type="SAM" id="Coils"/>
    </source>
</evidence>
<protein>
    <submittedName>
        <fullName evidence="16">Regulating synaptic membrane exocytosis 2</fullName>
    </submittedName>
</protein>
<dbReference type="FunFam" id="3.30.40.10:FF:000044">
    <property type="entry name" value="Regulating synaptic membrane exocytosis protein 2"/>
    <property type="match status" value="1"/>
</dbReference>
<dbReference type="Gene3D" id="2.60.40.150">
    <property type="entry name" value="C2 domain"/>
    <property type="match status" value="2"/>
</dbReference>
<accession>A0A8C6MIA2</accession>
<dbReference type="InterPro" id="IPR011011">
    <property type="entry name" value="Znf_FYVE_PHD"/>
</dbReference>
<feature type="region of interest" description="Disordered" evidence="11">
    <location>
        <begin position="663"/>
        <end position="695"/>
    </location>
</feature>
<feature type="compositionally biased region" description="Polar residues" evidence="11">
    <location>
        <begin position="218"/>
        <end position="238"/>
    </location>
</feature>
<dbReference type="FunFam" id="2.60.40.150:FF:000003">
    <property type="entry name" value="Regulating synaptic membrane exocytosis protein 2"/>
    <property type="match status" value="1"/>
</dbReference>
<dbReference type="GO" id="GO:0050806">
    <property type="term" value="P:positive regulation of synaptic transmission"/>
    <property type="evidence" value="ECO:0007669"/>
    <property type="project" value="TreeGrafter"/>
</dbReference>
<gene>
    <name evidence="16" type="primary">RIMS2</name>
</gene>
<dbReference type="InterPro" id="IPR010911">
    <property type="entry name" value="Rab_BD"/>
</dbReference>
<evidence type="ECO:0000259" key="15">
    <source>
        <dbReference type="PROSITE" id="PS50916"/>
    </source>
</evidence>
<evidence type="ECO:0000256" key="4">
    <source>
        <dbReference type="ARBA" id="ARBA00022771"/>
    </source>
</evidence>
<dbReference type="GO" id="GO:2000300">
    <property type="term" value="P:regulation of synaptic vesicle exocytosis"/>
    <property type="evidence" value="ECO:0007669"/>
    <property type="project" value="TreeGrafter"/>
</dbReference>
<dbReference type="GO" id="GO:0042391">
    <property type="term" value="P:regulation of membrane potential"/>
    <property type="evidence" value="ECO:0007669"/>
    <property type="project" value="TreeGrafter"/>
</dbReference>
<evidence type="ECO:0000256" key="2">
    <source>
        <dbReference type="ARBA" id="ARBA00022723"/>
    </source>
</evidence>
<evidence type="ECO:0000256" key="6">
    <source>
        <dbReference type="ARBA" id="ARBA00022833"/>
    </source>
</evidence>
<dbReference type="GO" id="GO:0030154">
    <property type="term" value="P:cell differentiation"/>
    <property type="evidence" value="ECO:0007669"/>
    <property type="project" value="UniProtKB-KW"/>
</dbReference>
<dbReference type="PANTHER" id="PTHR12157">
    <property type="entry name" value="REGULATING SYNAPTIC MEMBRANE EXOCYTOSIS PROTEIN"/>
    <property type="match status" value="1"/>
</dbReference>
<keyword evidence="5" id="KW-0221">Differentiation</keyword>
<keyword evidence="10" id="KW-0175">Coiled coil</keyword>
<dbReference type="GO" id="GO:0048788">
    <property type="term" value="C:cytoskeleton of presynaptic active zone"/>
    <property type="evidence" value="ECO:0007669"/>
    <property type="project" value="TreeGrafter"/>
</dbReference>
<dbReference type="Pfam" id="PF22601">
    <property type="entry name" value="RIM2a_ZnF"/>
    <property type="match status" value="1"/>
</dbReference>
<keyword evidence="17" id="KW-1185">Reference proteome</keyword>
<feature type="compositionally biased region" description="Basic residues" evidence="11">
    <location>
        <begin position="476"/>
        <end position="485"/>
    </location>
</feature>
<dbReference type="SUPFAM" id="SSF57903">
    <property type="entry name" value="FYVE/PHD zinc finger"/>
    <property type="match status" value="1"/>
</dbReference>
<dbReference type="FunFam" id="2.30.42.10:FF:000003">
    <property type="entry name" value="Regulating synaptic membrane exocytosis protein 1, putative"/>
    <property type="match status" value="1"/>
</dbReference>
<dbReference type="CDD" id="cd06714">
    <property type="entry name" value="PDZ_RIM-like"/>
    <property type="match status" value="1"/>
</dbReference>
<feature type="region of interest" description="Disordered" evidence="11">
    <location>
        <begin position="180"/>
        <end position="294"/>
    </location>
</feature>
<feature type="domain" description="FYVE-type" evidence="14">
    <location>
        <begin position="86"/>
        <end position="142"/>
    </location>
</feature>
<feature type="domain" description="RabBD" evidence="15">
    <location>
        <begin position="26"/>
        <end position="154"/>
    </location>
</feature>
<organism evidence="16 17">
    <name type="scientific">Nothobranchius furzeri</name>
    <name type="common">Turquoise killifish</name>
    <dbReference type="NCBI Taxonomy" id="105023"/>
    <lineage>
        <taxon>Eukaryota</taxon>
        <taxon>Metazoa</taxon>
        <taxon>Chordata</taxon>
        <taxon>Craniata</taxon>
        <taxon>Vertebrata</taxon>
        <taxon>Euteleostomi</taxon>
        <taxon>Actinopterygii</taxon>
        <taxon>Neopterygii</taxon>
        <taxon>Teleostei</taxon>
        <taxon>Neoteleostei</taxon>
        <taxon>Acanthomorphata</taxon>
        <taxon>Ovalentaria</taxon>
        <taxon>Atherinomorphae</taxon>
        <taxon>Cyprinodontiformes</taxon>
        <taxon>Nothobranchiidae</taxon>
        <taxon>Nothobranchius</taxon>
    </lineage>
</organism>
<dbReference type="SMART" id="SM00239">
    <property type="entry name" value="C2"/>
    <property type="match status" value="2"/>
</dbReference>
<comment type="subcellular location">
    <subcellularLocation>
        <location evidence="8">Synapse</location>
    </subcellularLocation>
</comment>
<dbReference type="InterPro" id="IPR054386">
    <property type="entry name" value="RIM_Znf"/>
</dbReference>
<dbReference type="PANTHER" id="PTHR12157:SF15">
    <property type="entry name" value="REGULATING SYNAPTIC MEMBRANE EXOCYTOSIS PROTEIN 2"/>
    <property type="match status" value="1"/>
</dbReference>
<dbReference type="InterPro" id="IPR000008">
    <property type="entry name" value="C2_dom"/>
</dbReference>
<dbReference type="InterPro" id="IPR036034">
    <property type="entry name" value="PDZ_sf"/>
</dbReference>
<reference evidence="16" key="3">
    <citation type="submission" date="2025-09" db="UniProtKB">
        <authorList>
            <consortium name="Ensembl"/>
        </authorList>
    </citation>
    <scope>IDENTIFICATION</scope>
</reference>
<evidence type="ECO:0000256" key="1">
    <source>
        <dbReference type="ARBA" id="ARBA00022553"/>
    </source>
</evidence>
<evidence type="ECO:0000313" key="17">
    <source>
        <dbReference type="Proteomes" id="UP000694548"/>
    </source>
</evidence>
<proteinExistence type="predicted"/>
<dbReference type="Gene3D" id="3.30.40.10">
    <property type="entry name" value="Zinc/RING finger domain, C3HC4 (zinc finger)"/>
    <property type="match status" value="1"/>
</dbReference>
<keyword evidence="2" id="KW-0479">Metal-binding</keyword>
<dbReference type="InterPro" id="IPR039032">
    <property type="entry name" value="Rim-like"/>
</dbReference>
<evidence type="ECO:0000259" key="12">
    <source>
        <dbReference type="PROSITE" id="PS50004"/>
    </source>
</evidence>
<feature type="compositionally biased region" description="Basic and acidic residues" evidence="11">
    <location>
        <begin position="431"/>
        <end position="440"/>
    </location>
</feature>
<dbReference type="GeneTree" id="ENSGT00940000155236"/>
<dbReference type="GO" id="GO:0031267">
    <property type="term" value="F:small GTPase binding"/>
    <property type="evidence" value="ECO:0007669"/>
    <property type="project" value="InterPro"/>
</dbReference>
<dbReference type="CDD" id="cd04031">
    <property type="entry name" value="C2A_RIM1alpha"/>
    <property type="match status" value="1"/>
</dbReference>
<dbReference type="GO" id="GO:0006886">
    <property type="term" value="P:intracellular protein transport"/>
    <property type="evidence" value="ECO:0007669"/>
    <property type="project" value="InterPro"/>
</dbReference>
<feature type="coiled-coil region" evidence="10">
    <location>
        <begin position="44"/>
        <end position="78"/>
    </location>
</feature>
<keyword evidence="6" id="KW-0862">Zinc</keyword>
<evidence type="ECO:0000259" key="14">
    <source>
        <dbReference type="PROSITE" id="PS50178"/>
    </source>
</evidence>
<dbReference type="SMART" id="SM00228">
    <property type="entry name" value="PDZ"/>
    <property type="match status" value="1"/>
</dbReference>